<dbReference type="InterPro" id="IPR051338">
    <property type="entry name" value="NodU/CmcH_Carbamoyltrnsfr"/>
</dbReference>
<dbReference type="PANTHER" id="PTHR34847">
    <property type="entry name" value="NODULATION PROTEIN U"/>
    <property type="match status" value="1"/>
</dbReference>
<dbReference type="KEGG" id="moz:MoryE10_31040"/>
<proteinExistence type="predicted"/>
<protein>
    <submittedName>
        <fullName evidence="3">Carbamoyltransferase</fullName>
    </submittedName>
</protein>
<gene>
    <name evidence="3" type="ORF">MoryE10_31040</name>
</gene>
<organism evidence="3 4">
    <name type="scientific">Methylogaea oryzae</name>
    <dbReference type="NCBI Taxonomy" id="1295382"/>
    <lineage>
        <taxon>Bacteria</taxon>
        <taxon>Pseudomonadati</taxon>
        <taxon>Pseudomonadota</taxon>
        <taxon>Gammaproteobacteria</taxon>
        <taxon>Methylococcales</taxon>
        <taxon>Methylococcaceae</taxon>
        <taxon>Methylogaea</taxon>
    </lineage>
</organism>
<accession>A0A8D4VR32</accession>
<sequence length="575" mass="63973">MIVLGLSGAVSHDASAALFVDGKLVAAAEEERFLRDKHAKGKLPVEATKFCLEFAGIKPEQVDIVAFPYAEIGLWNSPARWHYAARHWYAPDRAFTALFNGNRRYWRNHRNVMAMLDDLGIGAKRVKFVPVEHHLAHASSAYHLSGFEGRCAILGIDGKGEYATTFFGYGENGRIHKIKEFYDPDSLGGLYGALTEYLGFEMLDGEFKVMGMAPYGDPKRFDLSRLLECDGKDLRVNTQLVNCIGLRRYKKDGKGYYFSPALIDWLGPMREGDEIDDPYIDYAASIQALLEDAALKLIDHYLGDIIRETGKICFAGGVALNVKLNQRIIALPGVKELFVQPAASDAGTAIGAASYAAVQAGEKVAPMEHVYLGPRYTTEQCIEACRQHPAKPQWEVLENAPAEAAKLLAEGNPVAWFQGRMEFGPRALGCRSILGNPASRGVADLINAQIKYRERWRPFCPSMLDRVAPEILQTDHPSPYMTFTFDVAESWKSRIPEVVHKDGTARAQIVTKETNPRYYALIEELEKHTGNAVVLNTSLNRRGEPMVCSPTDALNMFFGSDLPYLVMEDLLIRKG</sequence>
<evidence type="ECO:0000259" key="2">
    <source>
        <dbReference type="Pfam" id="PF16861"/>
    </source>
</evidence>
<dbReference type="InterPro" id="IPR031730">
    <property type="entry name" value="Carbam_trans_C"/>
</dbReference>
<dbReference type="PANTHER" id="PTHR34847:SF1">
    <property type="entry name" value="NODULATION PROTEIN U"/>
    <property type="match status" value="1"/>
</dbReference>
<dbReference type="Pfam" id="PF02543">
    <property type="entry name" value="Carbam_trans_N"/>
    <property type="match status" value="1"/>
</dbReference>
<dbReference type="InterPro" id="IPR003696">
    <property type="entry name" value="Carbtransf_dom"/>
</dbReference>
<dbReference type="Proteomes" id="UP000824988">
    <property type="component" value="Chromosome"/>
</dbReference>
<reference evidence="3" key="1">
    <citation type="submission" date="2019-06" db="EMBL/GenBank/DDBJ databases">
        <title>Complete genome sequence of Methylogaea oryzae strain JCM16910.</title>
        <authorList>
            <person name="Asakawa S."/>
        </authorList>
    </citation>
    <scope>NUCLEOTIDE SEQUENCE</scope>
    <source>
        <strain evidence="3">E10</strain>
    </source>
</reference>
<evidence type="ECO:0000313" key="4">
    <source>
        <dbReference type="Proteomes" id="UP000824988"/>
    </source>
</evidence>
<name>A0A8D4VR32_9GAMM</name>
<dbReference type="CDD" id="cd24098">
    <property type="entry name" value="ASKHA_NBD_TobZ_N"/>
    <property type="match status" value="1"/>
</dbReference>
<evidence type="ECO:0000259" key="1">
    <source>
        <dbReference type="Pfam" id="PF02543"/>
    </source>
</evidence>
<feature type="domain" description="Carbamoyltransferase C-terminal" evidence="2">
    <location>
        <begin position="405"/>
        <end position="574"/>
    </location>
</feature>
<dbReference type="AlphaFoldDB" id="A0A8D4VR32"/>
<feature type="domain" description="Carbamoyltransferase" evidence="1">
    <location>
        <begin position="3"/>
        <end position="353"/>
    </location>
</feature>
<dbReference type="RefSeq" id="WP_221047591.1">
    <property type="nucleotide sequence ID" value="NZ_AP019782.1"/>
</dbReference>
<evidence type="ECO:0000313" key="3">
    <source>
        <dbReference type="EMBL" id="BBL72498.1"/>
    </source>
</evidence>
<keyword evidence="4" id="KW-1185">Reference proteome</keyword>
<dbReference type="GO" id="GO:0003824">
    <property type="term" value="F:catalytic activity"/>
    <property type="evidence" value="ECO:0007669"/>
    <property type="project" value="InterPro"/>
</dbReference>
<dbReference type="Pfam" id="PF16861">
    <property type="entry name" value="Carbam_trans_C"/>
    <property type="match status" value="1"/>
</dbReference>
<dbReference type="EMBL" id="AP019782">
    <property type="protein sequence ID" value="BBL72498.1"/>
    <property type="molecule type" value="Genomic_DNA"/>
</dbReference>